<gene>
    <name evidence="2" type="ORF">POI8812_01521</name>
</gene>
<keyword evidence="3" id="KW-1185">Reference proteome</keyword>
<dbReference type="Proteomes" id="UP000244932">
    <property type="component" value="Unassembled WGS sequence"/>
</dbReference>
<reference evidence="2 3" key="1">
    <citation type="submission" date="2018-03" db="EMBL/GenBank/DDBJ databases">
        <authorList>
            <person name="Keele B.F."/>
        </authorList>
    </citation>
    <scope>NUCLEOTIDE SEQUENCE [LARGE SCALE GENOMIC DNA]</scope>
    <source>
        <strain evidence="2 3">CeCT 8812</strain>
    </source>
</reference>
<dbReference type="Pfam" id="PF01814">
    <property type="entry name" value="Hemerythrin"/>
    <property type="match status" value="1"/>
</dbReference>
<dbReference type="EMBL" id="OMKW01000002">
    <property type="protein sequence ID" value="SPF29214.1"/>
    <property type="molecule type" value="Genomic_DNA"/>
</dbReference>
<evidence type="ECO:0000259" key="1">
    <source>
        <dbReference type="Pfam" id="PF01814"/>
    </source>
</evidence>
<dbReference type="CDD" id="cd12108">
    <property type="entry name" value="Hr-like"/>
    <property type="match status" value="1"/>
</dbReference>
<name>A0A2R8AAG7_9RHOB</name>
<dbReference type="Gene3D" id="1.20.120.520">
    <property type="entry name" value="nmb1532 protein domain like"/>
    <property type="match status" value="1"/>
</dbReference>
<dbReference type="OrthoDB" id="6077989at2"/>
<accession>A0A2R8AAG7</accession>
<dbReference type="AlphaFoldDB" id="A0A2R8AAG7"/>
<protein>
    <recommendedName>
        <fullName evidence="1">Hemerythrin-like domain-containing protein</fullName>
    </recommendedName>
</protein>
<dbReference type="RefSeq" id="WP_108781931.1">
    <property type="nucleotide sequence ID" value="NZ_OMKW01000002.1"/>
</dbReference>
<evidence type="ECO:0000313" key="3">
    <source>
        <dbReference type="Proteomes" id="UP000244932"/>
    </source>
</evidence>
<dbReference type="InterPro" id="IPR012312">
    <property type="entry name" value="Hemerythrin-like"/>
</dbReference>
<feature type="domain" description="Hemerythrin-like" evidence="1">
    <location>
        <begin position="39"/>
        <end position="179"/>
    </location>
</feature>
<evidence type="ECO:0000313" key="2">
    <source>
        <dbReference type="EMBL" id="SPF29214.1"/>
    </source>
</evidence>
<organism evidence="2 3">
    <name type="scientific">Pontivivens insulae</name>
    <dbReference type="NCBI Taxonomy" id="1639689"/>
    <lineage>
        <taxon>Bacteria</taxon>
        <taxon>Pseudomonadati</taxon>
        <taxon>Pseudomonadota</taxon>
        <taxon>Alphaproteobacteria</taxon>
        <taxon>Rhodobacterales</taxon>
        <taxon>Paracoccaceae</taxon>
        <taxon>Pontivivens</taxon>
    </lineage>
</organism>
<proteinExistence type="predicted"/>
<sequence>MSDPLALAERNGLPDALRVLAEQYPRADWETHHNFTALTRFWLDRHLMFRRGMAELVATNRALLEGTLATDDAKYRLARVGQFMLQDLHGHHMIEDTQYFPVLMRQDNRLLRGFEMLDKDHHAIDAVLGQFADGANGLLQAQASGTIAAAEQFAATLEKFQTFLARHLEDEEELVVPVLLEYAPSEFDH</sequence>